<dbReference type="InterPro" id="IPR046947">
    <property type="entry name" value="LytR-like"/>
</dbReference>
<dbReference type="InterPro" id="IPR007492">
    <property type="entry name" value="LytTR_DNA-bd_dom"/>
</dbReference>
<dbReference type="Pfam" id="PF00072">
    <property type="entry name" value="Response_reg"/>
    <property type="match status" value="1"/>
</dbReference>
<feature type="domain" description="HTH LytTR-type" evidence="5">
    <location>
        <begin position="144"/>
        <end position="233"/>
    </location>
</feature>
<name>A0ABS7DKM2_9FIRM</name>
<dbReference type="Pfam" id="PF04397">
    <property type="entry name" value="LytTR"/>
    <property type="match status" value="1"/>
</dbReference>
<dbReference type="SUPFAM" id="SSF52172">
    <property type="entry name" value="CheY-like"/>
    <property type="match status" value="1"/>
</dbReference>
<dbReference type="PROSITE" id="PS50110">
    <property type="entry name" value="RESPONSE_REGULATORY"/>
    <property type="match status" value="1"/>
</dbReference>
<comment type="function">
    <text evidence="2">May play the central regulatory role in sporulation. It may be an element of the effector pathway responsible for the activation of sporulation genes in response to nutritional stress. Spo0A may act in concert with spo0H (a sigma factor) to control the expression of some genes that are critical to the sporulation process.</text>
</comment>
<evidence type="ECO:0000313" key="7">
    <source>
        <dbReference type="Proteomes" id="UP000719942"/>
    </source>
</evidence>
<dbReference type="PANTHER" id="PTHR37299:SF1">
    <property type="entry name" value="STAGE 0 SPORULATION PROTEIN A HOMOLOG"/>
    <property type="match status" value="1"/>
</dbReference>
<dbReference type="PANTHER" id="PTHR37299">
    <property type="entry name" value="TRANSCRIPTIONAL REGULATOR-RELATED"/>
    <property type="match status" value="1"/>
</dbReference>
<dbReference type="RefSeq" id="WP_219964037.1">
    <property type="nucleotide sequence ID" value="NZ_JAGFNZ010000001.1"/>
</dbReference>
<dbReference type="SMART" id="SM00850">
    <property type="entry name" value="LytTR"/>
    <property type="match status" value="1"/>
</dbReference>
<dbReference type="InterPro" id="IPR001789">
    <property type="entry name" value="Sig_transdc_resp-reg_receiver"/>
</dbReference>
<organism evidence="6 7">
    <name type="scientific">Caproiciproducens faecalis</name>
    <dbReference type="NCBI Taxonomy" id="2820301"/>
    <lineage>
        <taxon>Bacteria</taxon>
        <taxon>Bacillati</taxon>
        <taxon>Bacillota</taxon>
        <taxon>Clostridia</taxon>
        <taxon>Eubacteriales</taxon>
        <taxon>Acutalibacteraceae</taxon>
        <taxon>Caproiciproducens</taxon>
    </lineage>
</organism>
<evidence type="ECO:0000256" key="2">
    <source>
        <dbReference type="ARBA" id="ARBA00024867"/>
    </source>
</evidence>
<sequence>MRYRIAICEDDTECAAKLKEMIKEIMTERRTEYLCERYADAENLTSALTDSPKYQILFLDTVLNGKSGVEFAKKLRQQGVHSPIIFLSSSSAPALSAYAAEPTHFLLKPVMKQDLNTALCRVFRQRESSFVCMVKTSDGEIAALSANDILYLEVYDKVILVHCRGGNTLTAAGPLTNFCGQLPAGRFCACHRCYAVDFAGVRRLRRNEFVLEDGTVIPVARRRFDQVLSAWKTYINEEKMK</sequence>
<dbReference type="Proteomes" id="UP000719942">
    <property type="component" value="Unassembled WGS sequence"/>
</dbReference>
<proteinExistence type="predicted"/>
<evidence type="ECO:0000256" key="1">
    <source>
        <dbReference type="ARBA" id="ARBA00018672"/>
    </source>
</evidence>
<comment type="caution">
    <text evidence="6">The sequence shown here is derived from an EMBL/GenBank/DDBJ whole genome shotgun (WGS) entry which is preliminary data.</text>
</comment>
<feature type="modified residue" description="4-aspartylphosphate" evidence="3">
    <location>
        <position position="60"/>
    </location>
</feature>
<protein>
    <recommendedName>
        <fullName evidence="1">Stage 0 sporulation protein A homolog</fullName>
    </recommendedName>
</protein>
<feature type="domain" description="Response regulatory" evidence="4">
    <location>
        <begin position="4"/>
        <end position="123"/>
    </location>
</feature>
<dbReference type="SMART" id="SM00448">
    <property type="entry name" value="REC"/>
    <property type="match status" value="1"/>
</dbReference>
<gene>
    <name evidence="6" type="ORF">J5W02_02340</name>
</gene>
<dbReference type="PROSITE" id="PS50930">
    <property type="entry name" value="HTH_LYTTR"/>
    <property type="match status" value="1"/>
</dbReference>
<evidence type="ECO:0000313" key="6">
    <source>
        <dbReference type="EMBL" id="MBW7571641.1"/>
    </source>
</evidence>
<dbReference type="InterPro" id="IPR011006">
    <property type="entry name" value="CheY-like_superfamily"/>
</dbReference>
<keyword evidence="7" id="KW-1185">Reference proteome</keyword>
<dbReference type="EMBL" id="JAGFNZ010000001">
    <property type="protein sequence ID" value="MBW7571641.1"/>
    <property type="molecule type" value="Genomic_DNA"/>
</dbReference>
<evidence type="ECO:0000259" key="5">
    <source>
        <dbReference type="PROSITE" id="PS50930"/>
    </source>
</evidence>
<keyword evidence="3" id="KW-0597">Phosphoprotein</keyword>
<evidence type="ECO:0000259" key="4">
    <source>
        <dbReference type="PROSITE" id="PS50110"/>
    </source>
</evidence>
<reference evidence="6 7" key="1">
    <citation type="submission" date="2021-03" db="EMBL/GenBank/DDBJ databases">
        <title>Caproiciproducens sp. nov. isolated from feces of cow.</title>
        <authorList>
            <person name="Choi J.-Y."/>
        </authorList>
    </citation>
    <scope>NUCLEOTIDE SEQUENCE [LARGE SCALE GENOMIC DNA]</scope>
    <source>
        <strain evidence="6 7">AGMB10547</strain>
    </source>
</reference>
<dbReference type="Gene3D" id="2.40.50.1020">
    <property type="entry name" value="LytTr DNA-binding domain"/>
    <property type="match status" value="1"/>
</dbReference>
<evidence type="ECO:0000256" key="3">
    <source>
        <dbReference type="PROSITE-ProRule" id="PRU00169"/>
    </source>
</evidence>
<dbReference type="Gene3D" id="3.40.50.2300">
    <property type="match status" value="1"/>
</dbReference>
<accession>A0ABS7DKM2</accession>